<feature type="region of interest" description="Disordered" evidence="4">
    <location>
        <begin position="146"/>
        <end position="170"/>
    </location>
</feature>
<dbReference type="EMBL" id="PGGS01000048">
    <property type="protein sequence ID" value="PNH10736.1"/>
    <property type="molecule type" value="Genomic_DNA"/>
</dbReference>
<evidence type="ECO:0000313" key="7">
    <source>
        <dbReference type="Proteomes" id="UP000236333"/>
    </source>
</evidence>
<sequence length="264" mass="28789">MSEGGMLAKPCMCPRSVHASCLARWQLQQAGRNEERSCRFCNASLPDWKAQLAPAPQAAPVEPVMVVSLGGKAHRLRVRPGPEGMAQFRQQVRELFGIPPDLDFECSFKCRAPSGDTIQLDGLASYEAATHCASLLAAQRVAAATRRGAPAPHQRSGPASGGGAAEAAVAGGVPHSEVHVAPAHLHRPQHQPQQPQAGDQLAYQQWQAQQQRYPHISSEPMQHGGQHQQQQQRYPPIHSHGLHQFCLPQHRVQLQADQQLQVYG</sequence>
<gene>
    <name evidence="6" type="ORF">TSOC_002515</name>
</gene>
<dbReference type="Proteomes" id="UP000236333">
    <property type="component" value="Unassembled WGS sequence"/>
</dbReference>
<dbReference type="OrthoDB" id="496970at2759"/>
<accession>A0A2J8AE09</accession>
<feature type="compositionally biased region" description="Low complexity" evidence="4">
    <location>
        <begin position="190"/>
        <end position="211"/>
    </location>
</feature>
<organism evidence="6 7">
    <name type="scientific">Tetrabaena socialis</name>
    <dbReference type="NCBI Taxonomy" id="47790"/>
    <lineage>
        <taxon>Eukaryota</taxon>
        <taxon>Viridiplantae</taxon>
        <taxon>Chlorophyta</taxon>
        <taxon>core chlorophytes</taxon>
        <taxon>Chlorophyceae</taxon>
        <taxon>CS clade</taxon>
        <taxon>Chlamydomonadales</taxon>
        <taxon>Tetrabaenaceae</taxon>
        <taxon>Tetrabaena</taxon>
    </lineage>
</organism>
<evidence type="ECO:0000313" key="6">
    <source>
        <dbReference type="EMBL" id="PNH10736.1"/>
    </source>
</evidence>
<reference evidence="6 7" key="1">
    <citation type="journal article" date="2017" name="Mol. Biol. Evol.">
        <title>The 4-celled Tetrabaena socialis nuclear genome reveals the essential components for genetic control of cell number at the origin of multicellularity in the volvocine lineage.</title>
        <authorList>
            <person name="Featherston J."/>
            <person name="Arakaki Y."/>
            <person name="Hanschen E.R."/>
            <person name="Ferris P.J."/>
            <person name="Michod R.E."/>
            <person name="Olson B.J.S.C."/>
            <person name="Nozaki H."/>
            <person name="Durand P.M."/>
        </authorList>
    </citation>
    <scope>NUCLEOTIDE SEQUENCE [LARGE SCALE GENOMIC DNA]</scope>
    <source>
        <strain evidence="6 7">NIES-571</strain>
    </source>
</reference>
<dbReference type="GO" id="GO:0008270">
    <property type="term" value="F:zinc ion binding"/>
    <property type="evidence" value="ECO:0007669"/>
    <property type="project" value="UniProtKB-KW"/>
</dbReference>
<feature type="domain" description="RING-CH-type" evidence="5">
    <location>
        <begin position="5"/>
        <end position="41"/>
    </location>
</feature>
<evidence type="ECO:0000256" key="1">
    <source>
        <dbReference type="ARBA" id="ARBA00022723"/>
    </source>
</evidence>
<comment type="caution">
    <text evidence="6">The sequence shown here is derived from an EMBL/GenBank/DDBJ whole genome shotgun (WGS) entry which is preliminary data.</text>
</comment>
<feature type="region of interest" description="Disordered" evidence="4">
    <location>
        <begin position="184"/>
        <end position="212"/>
    </location>
</feature>
<dbReference type="Pfam" id="PF12906">
    <property type="entry name" value="RINGv"/>
    <property type="match status" value="1"/>
</dbReference>
<name>A0A2J8AE09_9CHLO</name>
<protein>
    <recommendedName>
        <fullName evidence="5">RING-CH-type domain-containing protein</fullName>
    </recommendedName>
</protein>
<evidence type="ECO:0000256" key="4">
    <source>
        <dbReference type="SAM" id="MobiDB-lite"/>
    </source>
</evidence>
<keyword evidence="2" id="KW-0863">Zinc-finger</keyword>
<keyword evidence="7" id="KW-1185">Reference proteome</keyword>
<dbReference type="AlphaFoldDB" id="A0A2J8AE09"/>
<evidence type="ECO:0000259" key="5">
    <source>
        <dbReference type="Pfam" id="PF12906"/>
    </source>
</evidence>
<proteinExistence type="predicted"/>
<dbReference type="InterPro" id="IPR011016">
    <property type="entry name" value="Znf_RING-CH"/>
</dbReference>
<keyword evidence="3" id="KW-0862">Zinc</keyword>
<evidence type="ECO:0000256" key="3">
    <source>
        <dbReference type="ARBA" id="ARBA00022833"/>
    </source>
</evidence>
<keyword evidence="1" id="KW-0479">Metal-binding</keyword>
<evidence type="ECO:0000256" key="2">
    <source>
        <dbReference type="ARBA" id="ARBA00022771"/>
    </source>
</evidence>